<dbReference type="Proteomes" id="UP001064489">
    <property type="component" value="Chromosome 11"/>
</dbReference>
<dbReference type="FunFam" id="3.80.10.10:FF:001678">
    <property type="entry name" value="Calmodulin-binding receptor kinase CaMRLK"/>
    <property type="match status" value="1"/>
</dbReference>
<dbReference type="InterPro" id="IPR001611">
    <property type="entry name" value="Leu-rich_rpt"/>
</dbReference>
<keyword evidence="14" id="KW-1185">Reference proteome</keyword>
<dbReference type="FunFam" id="3.80.10.10:FF:000041">
    <property type="entry name" value="LRR receptor-like serine/threonine-protein kinase ERECTA"/>
    <property type="match status" value="2"/>
</dbReference>
<evidence type="ECO:0000313" key="13">
    <source>
        <dbReference type="EMBL" id="KAI9152775.1"/>
    </source>
</evidence>
<keyword evidence="5" id="KW-0812">Transmembrane</keyword>
<keyword evidence="7" id="KW-0677">Repeat</keyword>
<dbReference type="PANTHER" id="PTHR48061:SF2">
    <property type="entry name" value="RECEPTOR LIKE PROTEIN 30-LIKE"/>
    <property type="match status" value="1"/>
</dbReference>
<dbReference type="InterPro" id="IPR032675">
    <property type="entry name" value="LRR_dom_sf"/>
</dbReference>
<dbReference type="GO" id="GO:0005886">
    <property type="term" value="C:plasma membrane"/>
    <property type="evidence" value="ECO:0007669"/>
    <property type="project" value="UniProtKB-SubCell"/>
</dbReference>
<dbReference type="Pfam" id="PF00560">
    <property type="entry name" value="LRR_1"/>
    <property type="match status" value="13"/>
</dbReference>
<evidence type="ECO:0000256" key="5">
    <source>
        <dbReference type="ARBA" id="ARBA00022692"/>
    </source>
</evidence>
<dbReference type="InterPro" id="IPR013210">
    <property type="entry name" value="LRR_N_plant-typ"/>
</dbReference>
<evidence type="ECO:0000256" key="1">
    <source>
        <dbReference type="ARBA" id="ARBA00004251"/>
    </source>
</evidence>
<keyword evidence="11" id="KW-0325">Glycoprotein</keyword>
<reference evidence="13" key="2">
    <citation type="submission" date="2023-02" db="EMBL/GenBank/DDBJ databases">
        <authorList>
            <person name="Swenson N.G."/>
            <person name="Wegrzyn J.L."/>
            <person name="Mcevoy S.L."/>
        </authorList>
    </citation>
    <scope>NUCLEOTIDE SEQUENCE</scope>
    <source>
        <strain evidence="13">91603</strain>
        <tissue evidence="13">Leaf</tissue>
    </source>
</reference>
<keyword evidence="9" id="KW-0472">Membrane</keyword>
<sequence>MLFHLDLSENQISGEIPNWIWELGLNHLNLSGNLLVGLEEPYSIPELRVLDLHSNQLQGKILHQPPYVAYLDYSSNNFNSPIPTDIANSLSITMILVSGQCQNDQQSMLLQMKNSLVFDSSLSVRLVKWNQSTDCCTWSGVDCDVEGHVIGLNLSFESISGGIENSTGLFGLQYLQSLNLAFNWFNTAQIPPRLANLTNLTYLNLSTAGFVGQIPIAISGMMRLVSLDLSTNLFKKVPLLKLENPNLSVLVKNLTQLRELYLDSVNIAAQGDEWCEALSSSLPNLQVLSLSNCLLSGPINSSLTNLQSLSVIRLDMNNLSSPVPEFLADFPNLTSLLLSSCGLYGKIPKKLFQVPTIQTLDLSNNELHQSSLPEFPQNLSLQTLILWETNFSGTLPDSIGNLKNLSRIELAFCNFTGLIPTSMGNLSQLIYLDLSSNKFTGPIPSLHMSKNLTYLDLSRNVLSGAISSTDWEQLLNLVYVDLRHNSLSGSIPPSLFEIQSLQQLQLAYNQFEGQIPDFSNASSSLLANLDLSGNRLEGRIPMSVFELKNLNILSLSSNKFNGTMQLDLIQRLGSLTTLDLSFNSLAVIASDSSFLPQISTLRLASCKLGVIPNLKNQSILFNIDLSDNQISGEIPNWIWEVGNGSLNHLNLSRNSLVGLQEPYSVSDLTVLDLHSNWLQGKIPPPPPFAVFVDYSNNNFSNSIPHDIGNFLRSAIFFSLSNNKLTGVIPESICKATNLKVLDLSSNNLSGSIPACLIQRSEYLNDPNEMQNNLGVLNVRRNSLNGTISDKFPANCGFRTLNMNGNQLEGIIPKSLANCRVLAVLDLGNNHINDAFPCWLKNVSSLRVLVLRSNRFNGNIDCLEHDVSWPMLQIFDLASNNFNGRLPQKGLTTWEAMMVDADKPQSQLEHLQTEIAALSQLYYQDTVTVTSKGLEMELVKILTLFTSIDLSSNNFQGPIPNEIGLLKSLYVLDLSHNALTGLIPITIDLQSLNLAYNSLNAAQIPSRFANLTNLTYLNLSTAGFVGQIPIAISGMTRLVSLDLSTDFAVGVPLLKLENPNLSMLVKNLTQLRELYLDSVNIAAHGDEWCEALSSSLPNLQVLSLSNCLLSGPINSSLTNLQSLSVIRLDMNNLLSPVPEFFLISQI</sequence>
<dbReference type="PRINTS" id="PR00019">
    <property type="entry name" value="LEURICHRPT"/>
</dbReference>
<comment type="subcellular location">
    <subcellularLocation>
        <location evidence="1">Cell membrane</location>
        <topology evidence="1">Single-pass type I membrane protein</topology>
    </subcellularLocation>
</comment>
<dbReference type="EMBL" id="JAJSOW010000108">
    <property type="protein sequence ID" value="KAI9152775.1"/>
    <property type="molecule type" value="Genomic_DNA"/>
</dbReference>
<keyword evidence="8" id="KW-1133">Transmembrane helix</keyword>
<evidence type="ECO:0000256" key="4">
    <source>
        <dbReference type="ARBA" id="ARBA00022614"/>
    </source>
</evidence>
<feature type="domain" description="Leucine-rich repeat-containing N-terminal plant-type" evidence="12">
    <location>
        <begin position="103"/>
        <end position="144"/>
    </location>
</feature>
<evidence type="ECO:0000256" key="2">
    <source>
        <dbReference type="ARBA" id="ARBA00009592"/>
    </source>
</evidence>
<name>A0AAD5I4M3_ACENE</name>
<accession>A0AAD5I4M3</accession>
<dbReference type="InterPro" id="IPR046956">
    <property type="entry name" value="RLP23-like"/>
</dbReference>
<evidence type="ECO:0000256" key="9">
    <source>
        <dbReference type="ARBA" id="ARBA00023136"/>
    </source>
</evidence>
<comment type="caution">
    <text evidence="13">The sequence shown here is derived from an EMBL/GenBank/DDBJ whole genome shotgun (WGS) entry which is preliminary data.</text>
</comment>
<keyword evidence="6" id="KW-0732">Signal</keyword>
<dbReference type="SMART" id="SM00369">
    <property type="entry name" value="LRR_TYP"/>
    <property type="match status" value="6"/>
</dbReference>
<protein>
    <recommendedName>
        <fullName evidence="12">Leucine-rich repeat-containing N-terminal plant-type domain-containing protein</fullName>
    </recommendedName>
</protein>
<evidence type="ECO:0000256" key="10">
    <source>
        <dbReference type="ARBA" id="ARBA00023170"/>
    </source>
</evidence>
<dbReference type="AlphaFoldDB" id="A0AAD5I4M3"/>
<dbReference type="SUPFAM" id="SSF52058">
    <property type="entry name" value="L domain-like"/>
    <property type="match status" value="2"/>
</dbReference>
<evidence type="ECO:0000259" key="12">
    <source>
        <dbReference type="Pfam" id="PF08263"/>
    </source>
</evidence>
<dbReference type="Pfam" id="PF08263">
    <property type="entry name" value="LRRNT_2"/>
    <property type="match status" value="1"/>
</dbReference>
<dbReference type="SUPFAM" id="SSF52047">
    <property type="entry name" value="RNI-like"/>
    <property type="match status" value="2"/>
</dbReference>
<gene>
    <name evidence="13" type="ORF">LWI28_001010</name>
</gene>
<evidence type="ECO:0000313" key="14">
    <source>
        <dbReference type="Proteomes" id="UP001064489"/>
    </source>
</evidence>
<proteinExistence type="inferred from homology"/>
<comment type="similarity">
    <text evidence="2">Belongs to the RLP family.</text>
</comment>
<organism evidence="13 14">
    <name type="scientific">Acer negundo</name>
    <name type="common">Box elder</name>
    <dbReference type="NCBI Taxonomy" id="4023"/>
    <lineage>
        <taxon>Eukaryota</taxon>
        <taxon>Viridiplantae</taxon>
        <taxon>Streptophyta</taxon>
        <taxon>Embryophyta</taxon>
        <taxon>Tracheophyta</taxon>
        <taxon>Spermatophyta</taxon>
        <taxon>Magnoliopsida</taxon>
        <taxon>eudicotyledons</taxon>
        <taxon>Gunneridae</taxon>
        <taxon>Pentapetalae</taxon>
        <taxon>rosids</taxon>
        <taxon>malvids</taxon>
        <taxon>Sapindales</taxon>
        <taxon>Sapindaceae</taxon>
        <taxon>Hippocastanoideae</taxon>
        <taxon>Acereae</taxon>
        <taxon>Acer</taxon>
    </lineage>
</organism>
<evidence type="ECO:0000256" key="11">
    <source>
        <dbReference type="ARBA" id="ARBA00023180"/>
    </source>
</evidence>
<dbReference type="PANTHER" id="PTHR48061">
    <property type="entry name" value="LEUCINE-RICH REPEAT RECEPTOR PROTEIN KINASE EMS1-LIKE-RELATED"/>
    <property type="match status" value="1"/>
</dbReference>
<dbReference type="InterPro" id="IPR003591">
    <property type="entry name" value="Leu-rich_rpt_typical-subtyp"/>
</dbReference>
<dbReference type="Gene3D" id="3.80.10.10">
    <property type="entry name" value="Ribonuclease Inhibitor"/>
    <property type="match status" value="7"/>
</dbReference>
<evidence type="ECO:0000256" key="3">
    <source>
        <dbReference type="ARBA" id="ARBA00022475"/>
    </source>
</evidence>
<keyword evidence="3" id="KW-1003">Cell membrane</keyword>
<dbReference type="PROSITE" id="PS51450">
    <property type="entry name" value="LRR"/>
    <property type="match status" value="1"/>
</dbReference>
<reference evidence="13" key="1">
    <citation type="journal article" date="2022" name="Plant J.">
        <title>Strategies of tolerance reflected in two North American maple genomes.</title>
        <authorList>
            <person name="McEvoy S.L."/>
            <person name="Sezen U.U."/>
            <person name="Trouern-Trend A."/>
            <person name="McMahon S.M."/>
            <person name="Schaberg P.G."/>
            <person name="Yang J."/>
            <person name="Wegrzyn J.L."/>
            <person name="Swenson N.G."/>
        </authorList>
    </citation>
    <scope>NUCLEOTIDE SEQUENCE</scope>
    <source>
        <strain evidence="13">91603</strain>
    </source>
</reference>
<evidence type="ECO:0000256" key="7">
    <source>
        <dbReference type="ARBA" id="ARBA00022737"/>
    </source>
</evidence>
<keyword evidence="4" id="KW-0433">Leucine-rich repeat</keyword>
<evidence type="ECO:0000256" key="6">
    <source>
        <dbReference type="ARBA" id="ARBA00022729"/>
    </source>
</evidence>
<evidence type="ECO:0000256" key="8">
    <source>
        <dbReference type="ARBA" id="ARBA00022989"/>
    </source>
</evidence>
<keyword evidence="10" id="KW-0675">Receptor</keyword>